<dbReference type="AlphaFoldDB" id="L0F6G0"/>
<dbReference type="EMBL" id="CP003344">
    <property type="protein sequence ID" value="AGA68605.1"/>
    <property type="molecule type" value="Genomic_DNA"/>
</dbReference>
<sequence>MLLVRPRPDKETIGLQHVMVCEPLELEYLVSNVPEDLQSKVEVEIVDMILEKESYECILTRTRPALVVFTGYITHVGLIKRMSSTAKSLLPGVLTGVGGVHAEVVGMDFLSEDIDFVYSRNGIDGFNITLSGMLENKMTEEIKASLGEMGEKKRSFAYKQPDRKSVSKYRQGYYYMFHSPCALIKTSYGCPYNCSFCFCKEITDGTYFTRDLEDVVEELAAIPEKEIYIVDDDFLFNTERIRKFLRLLQERGIKKNFLVYGRADFVAAQEDVLREFKKQGLQAVIVGIESIRAGDLEQYNKKTDKEMNEKAIQVLKKLDIELYATLILPTDFDRVDFKELTAWLRKLNVRFVNLQPLTPLRGTGIFEQYSDQFLYPRERYEMWDMAHVILEPQGMGIRAFYWEIVKAYYRIIMRPKHILALVKKYGVRQNLKMLLGSSAVSLQYLMKVMRGY</sequence>
<keyword evidence="3" id="KW-0808">Transferase</keyword>
<dbReference type="SFLD" id="SFLDG01123">
    <property type="entry name" value="methyltransferase_(Class_B)"/>
    <property type="match status" value="1"/>
</dbReference>
<gene>
    <name evidence="9" type="ordered locus">Desdi_1088</name>
</gene>
<dbReference type="SFLD" id="SFLDG01082">
    <property type="entry name" value="B12-binding_domain_containing"/>
    <property type="match status" value="1"/>
</dbReference>
<comment type="cofactor">
    <cofactor evidence="1">
        <name>[4Fe-4S] cluster</name>
        <dbReference type="ChEBI" id="CHEBI:49883"/>
    </cofactor>
</comment>
<evidence type="ECO:0000259" key="8">
    <source>
        <dbReference type="PROSITE" id="PS51918"/>
    </source>
</evidence>
<keyword evidence="7" id="KW-0411">Iron-sulfur</keyword>
<dbReference type="GO" id="GO:0005829">
    <property type="term" value="C:cytosol"/>
    <property type="evidence" value="ECO:0007669"/>
    <property type="project" value="TreeGrafter"/>
</dbReference>
<dbReference type="InterPro" id="IPR051198">
    <property type="entry name" value="BchE-like"/>
</dbReference>
<evidence type="ECO:0000256" key="5">
    <source>
        <dbReference type="ARBA" id="ARBA00022723"/>
    </source>
</evidence>
<dbReference type="GO" id="GO:0046872">
    <property type="term" value="F:metal ion binding"/>
    <property type="evidence" value="ECO:0007669"/>
    <property type="project" value="UniProtKB-KW"/>
</dbReference>
<dbReference type="PANTHER" id="PTHR43409">
    <property type="entry name" value="ANAEROBIC MAGNESIUM-PROTOPORPHYRIN IX MONOMETHYL ESTER CYCLASE-RELATED"/>
    <property type="match status" value="1"/>
</dbReference>
<dbReference type="PANTHER" id="PTHR43409:SF7">
    <property type="entry name" value="BLL1977 PROTEIN"/>
    <property type="match status" value="1"/>
</dbReference>
<organism evidence="9 10">
    <name type="scientific">Desulfitobacterium dichloroeliminans (strain LMG P-21439 / DCA1)</name>
    <dbReference type="NCBI Taxonomy" id="871963"/>
    <lineage>
        <taxon>Bacteria</taxon>
        <taxon>Bacillati</taxon>
        <taxon>Bacillota</taxon>
        <taxon>Clostridia</taxon>
        <taxon>Eubacteriales</taxon>
        <taxon>Desulfitobacteriaceae</taxon>
        <taxon>Desulfitobacterium</taxon>
    </lineage>
</organism>
<dbReference type="GO" id="GO:0051539">
    <property type="term" value="F:4 iron, 4 sulfur cluster binding"/>
    <property type="evidence" value="ECO:0007669"/>
    <property type="project" value="UniProtKB-KW"/>
</dbReference>
<dbReference type="InterPro" id="IPR013785">
    <property type="entry name" value="Aldolase_TIM"/>
</dbReference>
<keyword evidence="2" id="KW-0489">Methyltransferase</keyword>
<evidence type="ECO:0000256" key="1">
    <source>
        <dbReference type="ARBA" id="ARBA00001966"/>
    </source>
</evidence>
<dbReference type="GO" id="GO:0003824">
    <property type="term" value="F:catalytic activity"/>
    <property type="evidence" value="ECO:0007669"/>
    <property type="project" value="InterPro"/>
</dbReference>
<dbReference type="eggNOG" id="COG1032">
    <property type="taxonomic scope" value="Bacteria"/>
</dbReference>
<dbReference type="SUPFAM" id="SSF102114">
    <property type="entry name" value="Radical SAM enzymes"/>
    <property type="match status" value="1"/>
</dbReference>
<proteinExistence type="predicted"/>
<keyword evidence="10" id="KW-1185">Reference proteome</keyword>
<feature type="domain" description="Radical SAM core" evidence="8">
    <location>
        <begin position="176"/>
        <end position="393"/>
    </location>
</feature>
<name>L0F6G0_DESDL</name>
<dbReference type="CDD" id="cd01335">
    <property type="entry name" value="Radical_SAM"/>
    <property type="match status" value="1"/>
</dbReference>
<accession>L0F6G0</accession>
<dbReference type="Gene3D" id="3.20.20.70">
    <property type="entry name" value="Aldolase class I"/>
    <property type="match status" value="1"/>
</dbReference>
<evidence type="ECO:0000256" key="2">
    <source>
        <dbReference type="ARBA" id="ARBA00022603"/>
    </source>
</evidence>
<dbReference type="InterPro" id="IPR006638">
    <property type="entry name" value="Elp3/MiaA/NifB-like_rSAM"/>
</dbReference>
<dbReference type="PROSITE" id="PS51918">
    <property type="entry name" value="RADICAL_SAM"/>
    <property type="match status" value="1"/>
</dbReference>
<dbReference type="Gene3D" id="3.40.50.280">
    <property type="entry name" value="Cobalamin-binding domain"/>
    <property type="match status" value="1"/>
</dbReference>
<dbReference type="Proteomes" id="UP000010797">
    <property type="component" value="Chromosome"/>
</dbReference>
<dbReference type="RefSeq" id="WP_015261601.1">
    <property type="nucleotide sequence ID" value="NC_019903.1"/>
</dbReference>
<evidence type="ECO:0000256" key="6">
    <source>
        <dbReference type="ARBA" id="ARBA00023004"/>
    </source>
</evidence>
<dbReference type="STRING" id="871963.Desdi_1088"/>
<dbReference type="SMART" id="SM00729">
    <property type="entry name" value="Elp3"/>
    <property type="match status" value="1"/>
</dbReference>
<keyword evidence="4" id="KW-0949">S-adenosyl-L-methionine</keyword>
<dbReference type="HOGENOM" id="CLU_021572_7_0_9"/>
<dbReference type="KEGG" id="ddl:Desdi_1088"/>
<dbReference type="InterPro" id="IPR007197">
    <property type="entry name" value="rSAM"/>
</dbReference>
<evidence type="ECO:0000256" key="7">
    <source>
        <dbReference type="ARBA" id="ARBA00023014"/>
    </source>
</evidence>
<dbReference type="InterPro" id="IPR034466">
    <property type="entry name" value="Methyltransferase_Class_B"/>
</dbReference>
<evidence type="ECO:0000313" key="9">
    <source>
        <dbReference type="EMBL" id="AGA68605.1"/>
    </source>
</evidence>
<dbReference type="SFLD" id="SFLDS00029">
    <property type="entry name" value="Radical_SAM"/>
    <property type="match status" value="1"/>
</dbReference>
<evidence type="ECO:0000256" key="4">
    <source>
        <dbReference type="ARBA" id="ARBA00022691"/>
    </source>
</evidence>
<keyword evidence="6" id="KW-0408">Iron</keyword>
<dbReference type="InterPro" id="IPR058240">
    <property type="entry name" value="rSAM_sf"/>
</dbReference>
<protein>
    <submittedName>
        <fullName evidence="9">Fe-S oxidoreductase</fullName>
    </submittedName>
</protein>
<evidence type="ECO:0000256" key="3">
    <source>
        <dbReference type="ARBA" id="ARBA00022679"/>
    </source>
</evidence>
<reference evidence="10" key="1">
    <citation type="submission" date="2012-02" db="EMBL/GenBank/DDBJ databases">
        <title>Complete sequence of Desulfitobacterium dichloroeliminans LMG P-21439.</title>
        <authorList>
            <person name="Lucas S."/>
            <person name="Han J."/>
            <person name="Lapidus A."/>
            <person name="Cheng J.-F."/>
            <person name="Goodwin L."/>
            <person name="Pitluck S."/>
            <person name="Peters L."/>
            <person name="Ovchinnikova G."/>
            <person name="Teshima H."/>
            <person name="Detter J.C."/>
            <person name="Han C."/>
            <person name="Tapia R."/>
            <person name="Land M."/>
            <person name="Hauser L."/>
            <person name="Kyrpides N."/>
            <person name="Ivanova N."/>
            <person name="Pagani I."/>
            <person name="Kruse T."/>
            <person name="de Vos W.M."/>
            <person name="Boon N."/>
            <person name="Smidt H."/>
            <person name="Woyke T."/>
        </authorList>
    </citation>
    <scope>NUCLEOTIDE SEQUENCE [LARGE SCALE GENOMIC DNA]</scope>
    <source>
        <strain evidence="10">LMG P-21439 / DCA1</strain>
    </source>
</reference>
<keyword evidence="5" id="KW-0479">Metal-binding</keyword>
<dbReference type="Pfam" id="PF04055">
    <property type="entry name" value="Radical_SAM"/>
    <property type="match status" value="1"/>
</dbReference>
<evidence type="ECO:0000313" key="10">
    <source>
        <dbReference type="Proteomes" id="UP000010797"/>
    </source>
</evidence>